<keyword evidence="1" id="KW-1133">Transmembrane helix</keyword>
<evidence type="ECO:0000313" key="4">
    <source>
        <dbReference type="Proteomes" id="UP000494165"/>
    </source>
</evidence>
<feature type="signal peptide" evidence="2">
    <location>
        <begin position="1"/>
        <end position="19"/>
    </location>
</feature>
<dbReference type="PANTHER" id="PTHR21879">
    <property type="entry name" value="FI03362P-RELATED-RELATED"/>
    <property type="match status" value="1"/>
</dbReference>
<reference evidence="3 4" key="1">
    <citation type="submission" date="2020-04" db="EMBL/GenBank/DDBJ databases">
        <authorList>
            <person name="Alioto T."/>
            <person name="Alioto T."/>
            <person name="Gomez Garrido J."/>
        </authorList>
    </citation>
    <scope>NUCLEOTIDE SEQUENCE [LARGE SCALE GENOMIC DNA]</scope>
</reference>
<comment type="caution">
    <text evidence="3">The sequence shown here is derived from an EMBL/GenBank/DDBJ whole genome shotgun (WGS) entry which is preliminary data.</text>
</comment>
<organism evidence="3 4">
    <name type="scientific">Cloeon dipterum</name>
    <dbReference type="NCBI Taxonomy" id="197152"/>
    <lineage>
        <taxon>Eukaryota</taxon>
        <taxon>Metazoa</taxon>
        <taxon>Ecdysozoa</taxon>
        <taxon>Arthropoda</taxon>
        <taxon>Hexapoda</taxon>
        <taxon>Insecta</taxon>
        <taxon>Pterygota</taxon>
        <taxon>Palaeoptera</taxon>
        <taxon>Ephemeroptera</taxon>
        <taxon>Pisciforma</taxon>
        <taxon>Baetidae</taxon>
        <taxon>Cloeon</taxon>
    </lineage>
</organism>
<accession>A0A8S1C2H2</accession>
<feature type="transmembrane region" description="Helical" evidence="1">
    <location>
        <begin position="143"/>
        <end position="175"/>
    </location>
</feature>
<name>A0A8S1C2H2_9INSE</name>
<evidence type="ECO:0008006" key="5">
    <source>
        <dbReference type="Google" id="ProtNLM"/>
    </source>
</evidence>
<evidence type="ECO:0000256" key="2">
    <source>
        <dbReference type="SAM" id="SignalP"/>
    </source>
</evidence>
<evidence type="ECO:0000313" key="3">
    <source>
        <dbReference type="EMBL" id="CAB3361395.1"/>
    </source>
</evidence>
<dbReference type="AlphaFoldDB" id="A0A8S1C2H2"/>
<protein>
    <recommendedName>
        <fullName evidence="5">Osiris 18</fullName>
    </recommendedName>
</protein>
<dbReference type="Pfam" id="PF07898">
    <property type="entry name" value="DUF1676"/>
    <property type="match status" value="1"/>
</dbReference>
<keyword evidence="1" id="KW-0812">Transmembrane</keyword>
<gene>
    <name evidence="3" type="ORF">CLODIP_2_CD15895</name>
</gene>
<keyword evidence="1" id="KW-0472">Membrane</keyword>
<dbReference type="OrthoDB" id="6620280at2759"/>
<dbReference type="Proteomes" id="UP000494165">
    <property type="component" value="Unassembled WGS sequence"/>
</dbReference>
<dbReference type="InterPro" id="IPR012464">
    <property type="entry name" value="DUF1676"/>
</dbReference>
<dbReference type="GO" id="GO:0016020">
    <property type="term" value="C:membrane"/>
    <property type="evidence" value="ECO:0007669"/>
    <property type="project" value="TreeGrafter"/>
</dbReference>
<keyword evidence="2" id="KW-0732">Signal</keyword>
<keyword evidence="4" id="KW-1185">Reference proteome</keyword>
<proteinExistence type="predicted"/>
<dbReference type="EMBL" id="CADEPI010000006">
    <property type="protein sequence ID" value="CAB3361395.1"/>
    <property type="molecule type" value="Genomic_DNA"/>
</dbReference>
<evidence type="ECO:0000256" key="1">
    <source>
        <dbReference type="SAM" id="Phobius"/>
    </source>
</evidence>
<sequence length="250" mass="28019">MQLRSTWSAVVLMATVAAAAPTQPQQQFVAVMHCFQDQGDEFWPCLKQRALTLMDGALTLENVSLVEGMVTLERDPRHVQHREASLDLANLPSDPEVREQRLNDLLLHRALAFIESASVRIKLPSQQAFEGRVKKFKKMAVPMLIVLTMVALAALAMKAVVISKVALAIVSWIFLKKFLNGGQKKEKFEIIAKHPEHHDSHYHHEASNHLTSVQSPYGRYYDAHNLAFQAQQPEAAALKATQPAERTTRA</sequence>
<feature type="chain" id="PRO_5035754650" description="Osiris 18" evidence="2">
    <location>
        <begin position="20"/>
        <end position="250"/>
    </location>
</feature>